<dbReference type="Gene3D" id="3.40.1110.10">
    <property type="entry name" value="Calcium-transporting ATPase, cytoplasmic domain N"/>
    <property type="match status" value="1"/>
</dbReference>
<evidence type="ECO:0000256" key="7">
    <source>
        <dbReference type="ARBA" id="ARBA00047308"/>
    </source>
</evidence>
<dbReference type="SUPFAM" id="SSF81653">
    <property type="entry name" value="Calcium ATPase, transduction domain A"/>
    <property type="match status" value="1"/>
</dbReference>
<name>A0AAU9CXC8_9BACT</name>
<dbReference type="Gene3D" id="3.40.50.1000">
    <property type="entry name" value="HAD superfamily/HAD-like"/>
    <property type="match status" value="1"/>
</dbReference>
<dbReference type="GO" id="GO:0005524">
    <property type="term" value="F:ATP binding"/>
    <property type="evidence" value="ECO:0007669"/>
    <property type="project" value="UniProtKB-UniRule"/>
</dbReference>
<dbReference type="PANTHER" id="PTHR48085:SF5">
    <property type="entry name" value="CADMIUM_ZINC-TRANSPORTING ATPASE HMA4-RELATED"/>
    <property type="match status" value="1"/>
</dbReference>
<feature type="transmembrane region" description="Helical" evidence="8">
    <location>
        <begin position="574"/>
        <end position="593"/>
    </location>
</feature>
<dbReference type="NCBIfam" id="TIGR01494">
    <property type="entry name" value="ATPase_P-type"/>
    <property type="match status" value="1"/>
</dbReference>
<keyword evidence="8" id="KW-0547">Nucleotide-binding</keyword>
<gene>
    <name evidence="10" type="ORF">FUAX_49090</name>
</gene>
<keyword evidence="10" id="KW-0614">Plasmid</keyword>
<dbReference type="InterPro" id="IPR051014">
    <property type="entry name" value="Cation_Transport_ATPase_IB"/>
</dbReference>
<organism evidence="10 11">
    <name type="scientific">Fulvitalea axinellae</name>
    <dbReference type="NCBI Taxonomy" id="1182444"/>
    <lineage>
        <taxon>Bacteria</taxon>
        <taxon>Pseudomonadati</taxon>
        <taxon>Bacteroidota</taxon>
        <taxon>Cytophagia</taxon>
        <taxon>Cytophagales</taxon>
        <taxon>Persicobacteraceae</taxon>
        <taxon>Fulvitalea</taxon>
    </lineage>
</organism>
<dbReference type="GO" id="GO:0005886">
    <property type="term" value="C:plasma membrane"/>
    <property type="evidence" value="ECO:0007669"/>
    <property type="project" value="UniProtKB-SubCell"/>
</dbReference>
<comment type="subcellular location">
    <subcellularLocation>
        <location evidence="8">Cell membrane</location>
    </subcellularLocation>
    <subcellularLocation>
        <location evidence="1">Membrane</location>
    </subcellularLocation>
</comment>
<keyword evidence="11" id="KW-1185">Reference proteome</keyword>
<evidence type="ECO:0000256" key="6">
    <source>
        <dbReference type="ARBA" id="ARBA00039097"/>
    </source>
</evidence>
<dbReference type="GO" id="GO:0046872">
    <property type="term" value="F:metal ion binding"/>
    <property type="evidence" value="ECO:0007669"/>
    <property type="project" value="UniProtKB-KW"/>
</dbReference>
<feature type="transmembrane region" description="Helical" evidence="8">
    <location>
        <begin position="36"/>
        <end position="56"/>
    </location>
</feature>
<dbReference type="SUPFAM" id="SSF81665">
    <property type="entry name" value="Calcium ATPase, transmembrane domain M"/>
    <property type="match status" value="1"/>
</dbReference>
<dbReference type="Proteomes" id="UP001348817">
    <property type="component" value="Plasmid pFA4"/>
</dbReference>
<dbReference type="RefSeq" id="WP_338395612.1">
    <property type="nucleotide sequence ID" value="NZ_AP025318.1"/>
</dbReference>
<evidence type="ECO:0000313" key="11">
    <source>
        <dbReference type="Proteomes" id="UP001348817"/>
    </source>
</evidence>
<dbReference type="InterPro" id="IPR023299">
    <property type="entry name" value="ATPase_P-typ_cyto_dom_N"/>
</dbReference>
<dbReference type="KEGG" id="fax:FUAX_49090"/>
<dbReference type="InterPro" id="IPR059000">
    <property type="entry name" value="ATPase_P-type_domA"/>
</dbReference>
<dbReference type="GO" id="GO:0016463">
    <property type="term" value="F:P-type zinc transporter activity"/>
    <property type="evidence" value="ECO:0007669"/>
    <property type="project" value="UniProtKB-EC"/>
</dbReference>
<dbReference type="PANTHER" id="PTHR48085">
    <property type="entry name" value="CADMIUM/ZINC-TRANSPORTING ATPASE HMA2-RELATED"/>
    <property type="match status" value="1"/>
</dbReference>
<proteinExistence type="inferred from homology"/>
<keyword evidence="4 8" id="KW-1133">Transmembrane helix</keyword>
<evidence type="ECO:0000256" key="5">
    <source>
        <dbReference type="ARBA" id="ARBA00023136"/>
    </source>
</evidence>
<dbReference type="InterPro" id="IPR001757">
    <property type="entry name" value="P_typ_ATPase"/>
</dbReference>
<comment type="catalytic activity">
    <reaction evidence="7">
        <text>Zn(2+)(in) + ATP + H2O = Zn(2+)(out) + ADP + phosphate + H(+)</text>
        <dbReference type="Rhea" id="RHEA:20621"/>
        <dbReference type="ChEBI" id="CHEBI:15377"/>
        <dbReference type="ChEBI" id="CHEBI:15378"/>
        <dbReference type="ChEBI" id="CHEBI:29105"/>
        <dbReference type="ChEBI" id="CHEBI:30616"/>
        <dbReference type="ChEBI" id="CHEBI:43474"/>
        <dbReference type="ChEBI" id="CHEBI:456216"/>
        <dbReference type="EC" id="7.2.2.12"/>
    </reaction>
</comment>
<feature type="transmembrane region" description="Helical" evidence="8">
    <location>
        <begin position="267"/>
        <end position="291"/>
    </location>
</feature>
<evidence type="ECO:0000256" key="4">
    <source>
        <dbReference type="ARBA" id="ARBA00022989"/>
    </source>
</evidence>
<protein>
    <recommendedName>
        <fullName evidence="6">P-type Zn(2+) transporter</fullName>
        <ecNumber evidence="6">7.2.2.12</ecNumber>
    </recommendedName>
</protein>
<dbReference type="FunFam" id="2.70.150.10:FF:000002">
    <property type="entry name" value="Copper-transporting ATPase 1, putative"/>
    <property type="match status" value="1"/>
</dbReference>
<dbReference type="EC" id="7.2.2.12" evidence="6"/>
<feature type="transmembrane region" description="Helical" evidence="8">
    <location>
        <begin position="68"/>
        <end position="97"/>
    </location>
</feature>
<dbReference type="PRINTS" id="PR00941">
    <property type="entry name" value="CDATPASE"/>
</dbReference>
<sequence>MSVDQDKKFKILLVSVIIIVGFEILDLFDIRLPEKIAPFFFGGAILIFGNGVLLKGAKALLKFNFKSINLLMVIAVAGAFYLGQYVEGAVVILVFLLGERLEDIGVSQSKSALEALVKSSPKTAILEEGTSVPVGNIQVGQIISVKPGEMMPLDGEVVGGETSVDEANITGEPLPKDKTVGDPVFAGTLNKQGFVKVKVTKKHEDSTFSKIIKITFEASANKSETQKFIERFSKVYTPSVVVIAVLLVAVPVLVFDAGFDKWLNQAITILVISCPCALVISTPVAVFAGIGKASEKGIVIKGGKFLELLGRVKAIGFDKTRTLTYGTPVVTDVLAYGIDDETLLSCLAGAEQFSEHPLAKAIVDAAKDKGYKIHPVEKFHSVVGKGAKAVCKVCEHKNIRVGNLDFIQETNKVSDKVIGDINRLQTEGKTAVVVVLGDEVRGVVGITDEIKPESADMTSELALLGVSSVMLTGDHKDTARYVAEHVGIKEYYAGLLPDEKADKVNLLKREYGEVAMVGDGVNDAPALALADVGIAMGAAGSDTAIEVAPVSLLNDRPSLIPFLIRLGRKMNRRIKINTVMAVSVKLLFLALALAGLSNLVMAIFADVGVMLIVIALSLRLRKFS</sequence>
<geneLocation type="plasmid" evidence="10 11">
    <name>pFA4</name>
</geneLocation>
<feature type="domain" description="P-type ATPase A" evidence="9">
    <location>
        <begin position="127"/>
        <end position="213"/>
    </location>
</feature>
<dbReference type="Pfam" id="PF00702">
    <property type="entry name" value="Hydrolase"/>
    <property type="match status" value="1"/>
</dbReference>
<dbReference type="NCBIfam" id="TIGR01512">
    <property type="entry name" value="ATPase-IB2_Cd"/>
    <property type="match status" value="1"/>
</dbReference>
<dbReference type="PRINTS" id="PR00119">
    <property type="entry name" value="CATATPASE"/>
</dbReference>
<dbReference type="Gene3D" id="2.70.150.10">
    <property type="entry name" value="Calcium-transporting ATPase, cytoplasmic transduction domain A"/>
    <property type="match status" value="1"/>
</dbReference>
<feature type="transmembrane region" description="Helical" evidence="8">
    <location>
        <begin position="235"/>
        <end position="255"/>
    </location>
</feature>
<evidence type="ECO:0000256" key="3">
    <source>
        <dbReference type="ARBA" id="ARBA00022692"/>
    </source>
</evidence>
<evidence type="ECO:0000256" key="1">
    <source>
        <dbReference type="ARBA" id="ARBA00004370"/>
    </source>
</evidence>
<dbReference type="InterPro" id="IPR036412">
    <property type="entry name" value="HAD-like_sf"/>
</dbReference>
<dbReference type="SUPFAM" id="SSF56784">
    <property type="entry name" value="HAD-like"/>
    <property type="match status" value="1"/>
</dbReference>
<dbReference type="InterPro" id="IPR008250">
    <property type="entry name" value="ATPase_P-typ_transduc_dom_A_sf"/>
</dbReference>
<dbReference type="NCBIfam" id="TIGR01525">
    <property type="entry name" value="ATPase-IB_hvy"/>
    <property type="match status" value="1"/>
</dbReference>
<dbReference type="InterPro" id="IPR023214">
    <property type="entry name" value="HAD_sf"/>
</dbReference>
<feature type="transmembrane region" description="Helical" evidence="8">
    <location>
        <begin position="12"/>
        <end position="29"/>
    </location>
</feature>
<dbReference type="Pfam" id="PF00122">
    <property type="entry name" value="E1-E2_ATPase"/>
    <property type="match status" value="1"/>
</dbReference>
<feature type="transmembrane region" description="Helical" evidence="8">
    <location>
        <begin position="599"/>
        <end position="618"/>
    </location>
</feature>
<evidence type="ECO:0000313" key="10">
    <source>
        <dbReference type="EMBL" id="BDD12477.1"/>
    </source>
</evidence>
<dbReference type="InterPro" id="IPR027256">
    <property type="entry name" value="P-typ_ATPase_IB"/>
</dbReference>
<reference evidence="10 11" key="1">
    <citation type="submission" date="2021-12" db="EMBL/GenBank/DDBJ databases">
        <title>Genome sequencing of bacteria with rrn-lacking chromosome and rrn-plasmid.</title>
        <authorList>
            <person name="Anda M."/>
            <person name="Iwasaki W."/>
        </authorList>
    </citation>
    <scope>NUCLEOTIDE SEQUENCE [LARGE SCALE GENOMIC DNA]</scope>
    <source>
        <strain evidence="10 11">DSM 100852</strain>
        <plasmid evidence="10 11">pFA4</plasmid>
    </source>
</reference>
<dbReference type="EMBL" id="AP025318">
    <property type="protein sequence ID" value="BDD12477.1"/>
    <property type="molecule type" value="Genomic_DNA"/>
</dbReference>
<comment type="similarity">
    <text evidence="2 8">Belongs to the cation transport ATPase (P-type) (TC 3.A.3) family. Type IB subfamily.</text>
</comment>
<keyword evidence="8" id="KW-1003">Cell membrane</keyword>
<dbReference type="GO" id="GO:0016887">
    <property type="term" value="F:ATP hydrolysis activity"/>
    <property type="evidence" value="ECO:0007669"/>
    <property type="project" value="InterPro"/>
</dbReference>
<accession>A0AAU9CXC8</accession>
<keyword evidence="3 8" id="KW-0812">Transmembrane</keyword>
<keyword evidence="8" id="KW-0067">ATP-binding</keyword>
<keyword evidence="8" id="KW-0479">Metal-binding</keyword>
<evidence type="ECO:0000256" key="2">
    <source>
        <dbReference type="ARBA" id="ARBA00006024"/>
    </source>
</evidence>
<keyword evidence="5 8" id="KW-0472">Membrane</keyword>
<evidence type="ECO:0000259" key="9">
    <source>
        <dbReference type="Pfam" id="PF00122"/>
    </source>
</evidence>
<evidence type="ECO:0000256" key="8">
    <source>
        <dbReference type="RuleBase" id="RU362081"/>
    </source>
</evidence>
<dbReference type="AlphaFoldDB" id="A0AAU9CXC8"/>
<dbReference type="InterPro" id="IPR023298">
    <property type="entry name" value="ATPase_P-typ_TM_dom_sf"/>
</dbReference>